<reference evidence="3" key="1">
    <citation type="submission" date="2018-09" db="EMBL/GenBank/DDBJ databases">
        <authorList>
            <person name="Livingstone P.G."/>
            <person name="Whitworth D.E."/>
        </authorList>
    </citation>
    <scope>NUCLEOTIDE SEQUENCE [LARGE SCALE GENOMIC DNA]</scope>
    <source>
        <strain evidence="3">CA051B</strain>
    </source>
</reference>
<keyword evidence="3" id="KW-1185">Reference proteome</keyword>
<dbReference type="Pfam" id="PF13145">
    <property type="entry name" value="Rotamase_2"/>
    <property type="match status" value="1"/>
</dbReference>
<dbReference type="SUPFAM" id="SSF54534">
    <property type="entry name" value="FKBP-like"/>
    <property type="match status" value="1"/>
</dbReference>
<dbReference type="Pfam" id="PF13624">
    <property type="entry name" value="SurA_N_3"/>
    <property type="match status" value="1"/>
</dbReference>
<gene>
    <name evidence="2" type="ORF">D7V93_19360</name>
</gene>
<organism evidence="2 3">
    <name type="scientific">Corallococcus llansteffanensis</name>
    <dbReference type="NCBI Taxonomy" id="2316731"/>
    <lineage>
        <taxon>Bacteria</taxon>
        <taxon>Pseudomonadati</taxon>
        <taxon>Myxococcota</taxon>
        <taxon>Myxococcia</taxon>
        <taxon>Myxococcales</taxon>
        <taxon>Cystobacterineae</taxon>
        <taxon>Myxococcaceae</taxon>
        <taxon>Corallococcus</taxon>
    </lineage>
</organism>
<comment type="caution">
    <text evidence="2">The sequence shown here is derived from an EMBL/GenBank/DDBJ whole genome shotgun (WGS) entry which is preliminary data.</text>
</comment>
<dbReference type="InterPro" id="IPR050245">
    <property type="entry name" value="PrsA_foldase"/>
</dbReference>
<dbReference type="InterPro" id="IPR027304">
    <property type="entry name" value="Trigger_fact/SurA_dom_sf"/>
</dbReference>
<dbReference type="InterPro" id="IPR000297">
    <property type="entry name" value="PPIase_PpiC"/>
</dbReference>
<evidence type="ECO:0000259" key="1">
    <source>
        <dbReference type="Pfam" id="PF13145"/>
    </source>
</evidence>
<dbReference type="InterPro" id="IPR046357">
    <property type="entry name" value="PPIase_dom_sf"/>
</dbReference>
<protein>
    <submittedName>
        <fullName evidence="2">Peptidyl-prolyl cis-trans isomerase</fullName>
    </submittedName>
</protein>
<dbReference type="Proteomes" id="UP000272888">
    <property type="component" value="Unassembled WGS sequence"/>
</dbReference>
<dbReference type="SUPFAM" id="SSF109998">
    <property type="entry name" value="Triger factor/SurA peptide-binding domain-like"/>
    <property type="match status" value="1"/>
</dbReference>
<sequence length="365" mass="40424">MIGPESLTRSLAALAHPWRWRFLTLSTVTAAGLWLGLGRTEAHPAGPGEPETESIAVVDGEEISRERFNQRWQPLANNLRLKDGHLAEPMAGAQKAHLAEQLIDEALIEHAAEQEQLLVSEEALDAAMASRRNQLPDASLKHAMLLPEEARRKVRLELLVDQLVERRVPRTFPDDALQAFHERNPERFQVPTYVEVEDLLVAVSPEMKDAELLARQQEAEAMREQILPPSHGGLATAASLPDGVRTRLTSANVPADVWERLSDLSAREVSPVLRTEQGFHLYRLVERGPVVTPPFAAVRDRVGSVMRSELLELRRAGLRHELRSTALIENHLAARQAELAGPRCNGCLDTPALSLPQPAPAGKHE</sequence>
<dbReference type="GO" id="GO:0003755">
    <property type="term" value="F:peptidyl-prolyl cis-trans isomerase activity"/>
    <property type="evidence" value="ECO:0007669"/>
    <property type="project" value="InterPro"/>
</dbReference>
<dbReference type="Gene3D" id="1.10.4030.10">
    <property type="entry name" value="Porin chaperone SurA, peptide-binding domain"/>
    <property type="match status" value="1"/>
</dbReference>
<dbReference type="PANTHER" id="PTHR47245:SF2">
    <property type="entry name" value="PEPTIDYL-PROLYL CIS-TRANS ISOMERASE HP_0175-RELATED"/>
    <property type="match status" value="1"/>
</dbReference>
<feature type="domain" description="PpiC" evidence="1">
    <location>
        <begin position="173"/>
        <end position="300"/>
    </location>
</feature>
<evidence type="ECO:0000313" key="3">
    <source>
        <dbReference type="Proteomes" id="UP000272888"/>
    </source>
</evidence>
<dbReference type="EMBL" id="RAWB01000195">
    <property type="protein sequence ID" value="RKH56892.1"/>
    <property type="molecule type" value="Genomic_DNA"/>
</dbReference>
<accession>A0A3A8PWZ0</accession>
<name>A0A3A8PWZ0_9BACT</name>
<keyword evidence="2" id="KW-0413">Isomerase</keyword>
<dbReference type="AlphaFoldDB" id="A0A3A8PWZ0"/>
<dbReference type="Gene3D" id="3.10.50.40">
    <property type="match status" value="1"/>
</dbReference>
<dbReference type="PANTHER" id="PTHR47245">
    <property type="entry name" value="PEPTIDYLPROLYL ISOMERASE"/>
    <property type="match status" value="1"/>
</dbReference>
<proteinExistence type="predicted"/>
<evidence type="ECO:0000313" key="2">
    <source>
        <dbReference type="EMBL" id="RKH56892.1"/>
    </source>
</evidence>